<organism evidence="1 2">
    <name type="scientific">Peronosclerospora sorghi</name>
    <dbReference type="NCBI Taxonomy" id="230839"/>
    <lineage>
        <taxon>Eukaryota</taxon>
        <taxon>Sar</taxon>
        <taxon>Stramenopiles</taxon>
        <taxon>Oomycota</taxon>
        <taxon>Peronosporomycetes</taxon>
        <taxon>Peronosporales</taxon>
        <taxon>Peronosporaceae</taxon>
        <taxon>Peronosclerospora</taxon>
    </lineage>
</organism>
<dbReference type="Proteomes" id="UP001163321">
    <property type="component" value="Chromosome 8"/>
</dbReference>
<keyword evidence="2" id="KW-1185">Reference proteome</keyword>
<protein>
    <submittedName>
        <fullName evidence="1">Uncharacterized protein</fullName>
    </submittedName>
</protein>
<comment type="caution">
    <text evidence="1">The sequence shown here is derived from an EMBL/GenBank/DDBJ whole genome shotgun (WGS) entry which is preliminary data.</text>
</comment>
<accession>A0ACC0VQH5</accession>
<gene>
    <name evidence="1" type="ORF">PsorP6_003430</name>
</gene>
<evidence type="ECO:0000313" key="2">
    <source>
        <dbReference type="Proteomes" id="UP001163321"/>
    </source>
</evidence>
<reference evidence="1 2" key="1">
    <citation type="journal article" date="2022" name="bioRxiv">
        <title>The genome of the oomycete Peronosclerospora sorghi, a cosmopolitan pathogen of maize and sorghum, is inflated with dispersed pseudogenes.</title>
        <authorList>
            <person name="Fletcher K."/>
            <person name="Martin F."/>
            <person name="Isakeit T."/>
            <person name="Cavanaugh K."/>
            <person name="Magill C."/>
            <person name="Michelmore R."/>
        </authorList>
    </citation>
    <scope>NUCLEOTIDE SEQUENCE [LARGE SCALE GENOMIC DNA]</scope>
    <source>
        <strain evidence="1">P6</strain>
    </source>
</reference>
<name>A0ACC0VQH5_9STRA</name>
<proteinExistence type="predicted"/>
<sequence length="593" mass="67550">MRADKAYLLIESKYSFKTPIGVHILYQHASNALKRAVALSPTSAMFLEYYVQFLVLVGDFQPACDYLESFYHMKPRDPHGPRMVRSKPEPCTMQEVVATATRDSVLMEVIIYRAAVSDRLFPGHQPMIEALRSAMHCSNVAFTREHLRLFRSSCAHELTERMLDTVSSFFPSHSALDTTPDNVRRPFSDMPFLHVTDEGRKYKAVPVYRGSSDTISVIDRASIVKREASREVTEFEMSRSDIKNKVNPHFLDELYEVLKSEVGLSSESDWRYRRKRKADDRSTLGTPTQIPAFFVGMVEDEFYQNAKASVHHIYSAIHEKLRRSNLLIPTSKAVAHSVNFFRTRVDNQSSCTVTVASCLGTTISLLAKGFFQVTKDAAKAALEEMKRVYPCADANFPPQDVVEETMRVKTVMFVRLRRLRLMELKKLLEHVLETIVFVDDKTFVDAVYTVCMQHGLFGVLNRVDILRVRCNVSYPDTSYKGLQKLPRRMIRLLTSPTFRKACNTSQAILNKLHKVHSARTAEQVKVLLWVERYKGLYGPILDGEEESAEESHGDNSSSESSADDSSSSDSSDDRDERRNKEHSDSGDLHDQQQ</sequence>
<evidence type="ECO:0000313" key="1">
    <source>
        <dbReference type="EMBL" id="KAI9907716.1"/>
    </source>
</evidence>
<dbReference type="EMBL" id="CM047587">
    <property type="protein sequence ID" value="KAI9907716.1"/>
    <property type="molecule type" value="Genomic_DNA"/>
</dbReference>